<dbReference type="AlphaFoldDB" id="A0A9X1TQH8"/>
<evidence type="ECO:0000256" key="3">
    <source>
        <dbReference type="ARBA" id="ARBA00023163"/>
    </source>
</evidence>
<dbReference type="PRINTS" id="PR00455">
    <property type="entry name" value="HTHTETR"/>
</dbReference>
<feature type="domain" description="HTH tetR-type" evidence="6">
    <location>
        <begin position="24"/>
        <end position="84"/>
    </location>
</feature>
<dbReference type="InterPro" id="IPR050109">
    <property type="entry name" value="HTH-type_TetR-like_transc_reg"/>
</dbReference>
<evidence type="ECO:0000313" key="7">
    <source>
        <dbReference type="EMBL" id="MCF1592603.1"/>
    </source>
</evidence>
<evidence type="ECO:0000256" key="1">
    <source>
        <dbReference type="ARBA" id="ARBA00023015"/>
    </source>
</evidence>
<name>A0A9X1TQH8_STRM4</name>
<dbReference type="Gene3D" id="1.10.10.60">
    <property type="entry name" value="Homeodomain-like"/>
    <property type="match status" value="1"/>
</dbReference>
<dbReference type="PANTHER" id="PTHR30055:SF148">
    <property type="entry name" value="TETR-FAMILY TRANSCRIPTIONAL REGULATOR"/>
    <property type="match status" value="1"/>
</dbReference>
<dbReference type="RefSeq" id="WP_234760914.1">
    <property type="nucleotide sequence ID" value="NZ_JAKEIP010000006.1"/>
</dbReference>
<reference evidence="7" key="1">
    <citation type="submission" date="2022-01" db="EMBL/GenBank/DDBJ databases">
        <title>Draft Genome Sequences of Seven Type Strains of the Genus Streptomyces.</title>
        <authorList>
            <person name="Aziz S."/>
            <person name="Coretto E."/>
            <person name="Chronakova A."/>
            <person name="Sproer C."/>
            <person name="Huber K."/>
            <person name="Nouioui I."/>
            <person name="Gross H."/>
        </authorList>
    </citation>
    <scope>NUCLEOTIDE SEQUENCE</scope>
    <source>
        <strain evidence="7">DSM 103493</strain>
    </source>
</reference>
<dbReference type="PROSITE" id="PS50977">
    <property type="entry name" value="HTH_TETR_2"/>
    <property type="match status" value="1"/>
</dbReference>
<keyword evidence="8" id="KW-1185">Reference proteome</keyword>
<dbReference type="Pfam" id="PF16859">
    <property type="entry name" value="TetR_C_11"/>
    <property type="match status" value="1"/>
</dbReference>
<organism evidence="7 8">
    <name type="scientific">Streptomyces muensis</name>
    <dbReference type="NCBI Taxonomy" id="1077944"/>
    <lineage>
        <taxon>Bacteria</taxon>
        <taxon>Bacillati</taxon>
        <taxon>Actinomycetota</taxon>
        <taxon>Actinomycetes</taxon>
        <taxon>Kitasatosporales</taxon>
        <taxon>Streptomycetaceae</taxon>
        <taxon>Streptomyces</taxon>
    </lineage>
</organism>
<evidence type="ECO:0000256" key="4">
    <source>
        <dbReference type="PROSITE-ProRule" id="PRU00335"/>
    </source>
</evidence>
<evidence type="ECO:0000256" key="2">
    <source>
        <dbReference type="ARBA" id="ARBA00023125"/>
    </source>
</evidence>
<dbReference type="Proteomes" id="UP001139384">
    <property type="component" value="Unassembled WGS sequence"/>
</dbReference>
<dbReference type="SUPFAM" id="SSF48498">
    <property type="entry name" value="Tetracyclin repressor-like, C-terminal domain"/>
    <property type="match status" value="1"/>
</dbReference>
<gene>
    <name evidence="7" type="ORF">L0P92_03330</name>
</gene>
<dbReference type="SUPFAM" id="SSF46689">
    <property type="entry name" value="Homeodomain-like"/>
    <property type="match status" value="1"/>
</dbReference>
<dbReference type="GO" id="GO:0000976">
    <property type="term" value="F:transcription cis-regulatory region binding"/>
    <property type="evidence" value="ECO:0007669"/>
    <property type="project" value="TreeGrafter"/>
</dbReference>
<comment type="caution">
    <text evidence="7">The sequence shown here is derived from an EMBL/GenBank/DDBJ whole genome shotgun (WGS) entry which is preliminary data.</text>
</comment>
<dbReference type="InterPro" id="IPR001647">
    <property type="entry name" value="HTH_TetR"/>
</dbReference>
<keyword evidence="2 4" id="KW-0238">DNA-binding</keyword>
<dbReference type="EMBL" id="JAKEIP010000006">
    <property type="protein sequence ID" value="MCF1592603.1"/>
    <property type="molecule type" value="Genomic_DNA"/>
</dbReference>
<dbReference type="Gene3D" id="1.10.357.10">
    <property type="entry name" value="Tetracycline Repressor, domain 2"/>
    <property type="match status" value="1"/>
</dbReference>
<accession>A0A9X1TQH8</accession>
<keyword evidence="1" id="KW-0805">Transcription regulation</keyword>
<feature type="region of interest" description="Disordered" evidence="5">
    <location>
        <begin position="1"/>
        <end position="25"/>
    </location>
</feature>
<dbReference type="GO" id="GO:0003700">
    <property type="term" value="F:DNA-binding transcription factor activity"/>
    <property type="evidence" value="ECO:0007669"/>
    <property type="project" value="TreeGrafter"/>
</dbReference>
<evidence type="ECO:0000259" key="6">
    <source>
        <dbReference type="PROSITE" id="PS50977"/>
    </source>
</evidence>
<evidence type="ECO:0000256" key="5">
    <source>
        <dbReference type="SAM" id="MobiDB-lite"/>
    </source>
</evidence>
<dbReference type="InterPro" id="IPR011075">
    <property type="entry name" value="TetR_C"/>
</dbReference>
<feature type="DNA-binding region" description="H-T-H motif" evidence="4">
    <location>
        <begin position="47"/>
        <end position="66"/>
    </location>
</feature>
<protein>
    <submittedName>
        <fullName evidence="7">TetR/AcrR family transcriptional regulator</fullName>
    </submittedName>
</protein>
<proteinExistence type="predicted"/>
<dbReference type="Pfam" id="PF00440">
    <property type="entry name" value="TetR_N"/>
    <property type="match status" value="1"/>
</dbReference>
<dbReference type="PANTHER" id="PTHR30055">
    <property type="entry name" value="HTH-TYPE TRANSCRIPTIONAL REGULATOR RUTR"/>
    <property type="match status" value="1"/>
</dbReference>
<dbReference type="InterPro" id="IPR036271">
    <property type="entry name" value="Tet_transcr_reg_TetR-rel_C_sf"/>
</dbReference>
<dbReference type="InterPro" id="IPR009057">
    <property type="entry name" value="Homeodomain-like_sf"/>
</dbReference>
<keyword evidence="3" id="KW-0804">Transcription</keyword>
<sequence>MNAPTPQSGRTPAARPRRGPHRSPEAHAAVLEVTRELLEEVGYPKVTMERIAERAGVARMTLYRWWPNKAAVVREAIADRLTVRPAPDTGSVRDDALTLLLDLVQTLTLIGNPRVMAGLLVELGESGRAQLRDFLSERLEPAAVLLRRGIDRGELPADLKVRAVVDSWAGYVLYLVMFQERKPARRDLADLVGLLPFRTDGTS</sequence>
<evidence type="ECO:0000313" key="8">
    <source>
        <dbReference type="Proteomes" id="UP001139384"/>
    </source>
</evidence>